<reference evidence="3 4" key="1">
    <citation type="submission" date="2018-07" db="EMBL/GenBank/DDBJ databases">
        <title>The complete nuclear genome of the prasinophyte Chloropicon primus (CCMP1205).</title>
        <authorList>
            <person name="Pombert J.-F."/>
            <person name="Otis C."/>
            <person name="Turmel M."/>
            <person name="Lemieux C."/>
        </authorList>
    </citation>
    <scope>NUCLEOTIDE SEQUENCE [LARGE SCALE GENOMIC DNA]</scope>
    <source>
        <strain evidence="3 4">CCMP1205</strain>
    </source>
</reference>
<dbReference type="PANTHER" id="PTHR10088:SF4">
    <property type="entry name" value="GLUCOKINASE REGULATORY PROTEIN"/>
    <property type="match status" value="1"/>
</dbReference>
<dbReference type="GO" id="GO:0005654">
    <property type="term" value="C:nucleoplasm"/>
    <property type="evidence" value="ECO:0007669"/>
    <property type="project" value="TreeGrafter"/>
</dbReference>
<dbReference type="Gene3D" id="3.40.50.12620">
    <property type="match status" value="1"/>
</dbReference>
<evidence type="ECO:0000256" key="1">
    <source>
        <dbReference type="SAM" id="MobiDB-lite"/>
    </source>
</evidence>
<dbReference type="Gene3D" id="1.10.8.1080">
    <property type="match status" value="1"/>
</dbReference>
<feature type="domain" description="SIS" evidence="2">
    <location>
        <begin position="88"/>
        <end position="199"/>
    </location>
</feature>
<organism evidence="3 4">
    <name type="scientific">Chloropicon primus</name>
    <dbReference type="NCBI Taxonomy" id="1764295"/>
    <lineage>
        <taxon>Eukaryota</taxon>
        <taxon>Viridiplantae</taxon>
        <taxon>Chlorophyta</taxon>
        <taxon>Chloropicophyceae</taxon>
        <taxon>Chloropicales</taxon>
        <taxon>Chloropicaceae</taxon>
        <taxon>Chloropicon</taxon>
    </lineage>
</organism>
<proteinExistence type="predicted"/>
<dbReference type="Proteomes" id="UP000316726">
    <property type="component" value="Chromosome 5"/>
</dbReference>
<dbReference type="OrthoDB" id="2019182at2759"/>
<dbReference type="Pfam" id="PF20741">
    <property type="entry name" value="GKRP-like_C"/>
    <property type="match status" value="1"/>
</dbReference>
<gene>
    <name evidence="3" type="ORF">A3770_05p39670</name>
</gene>
<dbReference type="GO" id="GO:0009750">
    <property type="term" value="P:response to fructose"/>
    <property type="evidence" value="ECO:0007669"/>
    <property type="project" value="TreeGrafter"/>
</dbReference>
<accession>A0A5B8MLX5</accession>
<dbReference type="EMBL" id="CP031038">
    <property type="protein sequence ID" value="QDZ21449.1"/>
    <property type="molecule type" value="Genomic_DNA"/>
</dbReference>
<dbReference type="GO" id="GO:0030246">
    <property type="term" value="F:carbohydrate binding"/>
    <property type="evidence" value="ECO:0007669"/>
    <property type="project" value="TreeGrafter"/>
</dbReference>
<dbReference type="AlphaFoldDB" id="A0A5B8MLX5"/>
<dbReference type="InterPro" id="IPR005486">
    <property type="entry name" value="Glucokinase_regulatory_CS"/>
</dbReference>
<dbReference type="GO" id="GO:1901135">
    <property type="term" value="P:carbohydrate derivative metabolic process"/>
    <property type="evidence" value="ECO:0007669"/>
    <property type="project" value="InterPro"/>
</dbReference>
<dbReference type="PANTHER" id="PTHR10088">
    <property type="entry name" value="GLUCOKINASE REGULATORY PROTEIN"/>
    <property type="match status" value="1"/>
</dbReference>
<dbReference type="GO" id="GO:0070095">
    <property type="term" value="F:fructose-6-phosphate binding"/>
    <property type="evidence" value="ECO:0007669"/>
    <property type="project" value="TreeGrafter"/>
</dbReference>
<dbReference type="GO" id="GO:0005829">
    <property type="term" value="C:cytosol"/>
    <property type="evidence" value="ECO:0007669"/>
    <property type="project" value="TreeGrafter"/>
</dbReference>
<protein>
    <submittedName>
        <fullName evidence="3">Glucokinase regulatory protein</fullName>
    </submittedName>
</protein>
<dbReference type="Pfam" id="PF22645">
    <property type="entry name" value="GKRP_SIS_N"/>
    <property type="match status" value="1"/>
</dbReference>
<dbReference type="Gene3D" id="3.40.50.10490">
    <property type="entry name" value="Glucose-6-phosphate isomerase like protein, domain 1"/>
    <property type="match status" value="2"/>
</dbReference>
<dbReference type="PROSITE" id="PS01272">
    <property type="entry name" value="GCKR"/>
    <property type="match status" value="1"/>
</dbReference>
<feature type="region of interest" description="Disordered" evidence="1">
    <location>
        <begin position="1"/>
        <end position="26"/>
    </location>
</feature>
<evidence type="ECO:0000313" key="4">
    <source>
        <dbReference type="Proteomes" id="UP000316726"/>
    </source>
</evidence>
<sequence>MARRKAPKSERRGGQKRRRGSGKVGNAATAVVTEMQSMHSMAIDEYGPIEIVRATRACEGELFSGFQGYPSLRDASMHKKLESAARMLSDAVNSKGGKALVVFSGAGTSGRLCWAACELMKDLAKLSNAEIRCECSLAGGNRAFKKAVEHAEDDEASASAALDQIVAANGLNEGEGPSNIILVGVTCGMSATWVASQIGRTLDLGGKAVLLGFTPFEGCRGLFAEPQVRERLTGNEEEVIILDPVVGPELVTGSTRLKSGTATKVCLEVILLLAFRQTSASSSTSKWWGGMLWGGAKGGITTRKIMQEYEEALKIYNNSQSLMNPFNEKMHPLSVGAASLQRHGRIVYGGYGREGLLGIIDASEQLPTFGCLEEDFQGFLLDSDVSKEVLRVIGTERTLPKFKEVLATLGEDDTLVLVLNFRRISDFGGAELARAKNTLSEIFGGEEEKRAYRIISLAAVPRVSNMDEATSDLMQLVIESSDSIVDIFLDETSGASVLSRARGDNNEYDLGAEIAIKSALNCFSSGANILNGKVFTNVMIDVRISNKKLLERAIKIVMTVAKVERLDAMESIMTVLGMKHLGRGELERLHSVHGHVDPAAHFSEKDLLKCIELGSQMRKVVPMAVLLASGKCSQVGEARALLDKASEDGRTLRDIIKDTV</sequence>
<dbReference type="GO" id="GO:0004857">
    <property type="term" value="F:enzyme inhibitor activity"/>
    <property type="evidence" value="ECO:0007669"/>
    <property type="project" value="TreeGrafter"/>
</dbReference>
<dbReference type="STRING" id="1764295.A0A5B8MLX5"/>
<dbReference type="GO" id="GO:0042593">
    <property type="term" value="P:glucose homeostasis"/>
    <property type="evidence" value="ECO:0007669"/>
    <property type="project" value="TreeGrafter"/>
</dbReference>
<evidence type="ECO:0000259" key="2">
    <source>
        <dbReference type="Pfam" id="PF22645"/>
    </source>
</evidence>
<keyword evidence="4" id="KW-1185">Reference proteome</keyword>
<dbReference type="GO" id="GO:0019899">
    <property type="term" value="F:enzyme binding"/>
    <property type="evidence" value="ECO:0007669"/>
    <property type="project" value="TreeGrafter"/>
</dbReference>
<dbReference type="InterPro" id="IPR001347">
    <property type="entry name" value="SIS_dom"/>
</dbReference>
<name>A0A5B8MLX5_9CHLO</name>
<dbReference type="InterPro" id="IPR040190">
    <property type="entry name" value="MURQ/GCKR"/>
</dbReference>
<evidence type="ECO:0000313" key="3">
    <source>
        <dbReference type="EMBL" id="QDZ21449.1"/>
    </source>
</evidence>